<protein>
    <submittedName>
        <fullName evidence="5">TetR/AcrR family transcriptional regulator</fullName>
    </submittedName>
</protein>
<dbReference type="Gene3D" id="1.10.10.60">
    <property type="entry name" value="Homeodomain-like"/>
    <property type="match status" value="1"/>
</dbReference>
<keyword evidence="2 3" id="KW-0238">DNA-binding</keyword>
<proteinExistence type="predicted"/>
<dbReference type="InterPro" id="IPR001647">
    <property type="entry name" value="HTH_TetR"/>
</dbReference>
<dbReference type="EMBL" id="VDGI01000028">
    <property type="protein sequence ID" value="TQR17348.1"/>
    <property type="molecule type" value="Genomic_DNA"/>
</dbReference>
<dbReference type="InterPro" id="IPR050624">
    <property type="entry name" value="HTH-type_Tx_Regulator"/>
</dbReference>
<dbReference type="InterPro" id="IPR036271">
    <property type="entry name" value="Tet_transcr_reg_TetR-rel_C_sf"/>
</dbReference>
<dbReference type="Pfam" id="PF00440">
    <property type="entry name" value="TetR_N"/>
    <property type="match status" value="1"/>
</dbReference>
<dbReference type="GO" id="GO:0003677">
    <property type="term" value="F:DNA binding"/>
    <property type="evidence" value="ECO:0007669"/>
    <property type="project" value="UniProtKB-UniRule"/>
</dbReference>
<sequence length="210" mass="24296">MCRLVPKVSEGYKQEKKTEIIHAAVTVFGEKGYYSTTMDDLVRASGMSKGAIYHYFKSKEEVYDHMLQQQVSVAIEKLKDKFSKLDSTIEKVNVLFDMYTSDEWLKEPKLNNVRNQLEHWISGSRADDRKKYENHSELFYLLLNTILKEGQDSGEISKEFNTSHAAKIFWSMIDGILLHASVLQPTFPYSDIVKSSKEMYITFLTRGVIK</sequence>
<keyword evidence="1" id="KW-0678">Repressor</keyword>
<evidence type="ECO:0000256" key="3">
    <source>
        <dbReference type="PROSITE-ProRule" id="PRU00335"/>
    </source>
</evidence>
<dbReference type="InterPro" id="IPR013570">
    <property type="entry name" value="Tscrpt_reg_YsiA_C"/>
</dbReference>
<comment type="caution">
    <text evidence="5">The sequence shown here is derived from an EMBL/GenBank/DDBJ whole genome shotgun (WGS) entry which is preliminary data.</text>
</comment>
<keyword evidence="6" id="KW-1185">Reference proteome</keyword>
<evidence type="ECO:0000256" key="1">
    <source>
        <dbReference type="ARBA" id="ARBA00022491"/>
    </source>
</evidence>
<dbReference type="AlphaFoldDB" id="A0A544TIY6"/>
<dbReference type="OrthoDB" id="9814703at2"/>
<accession>A0A544TIY6</accession>
<dbReference type="PROSITE" id="PS50977">
    <property type="entry name" value="HTH_TETR_2"/>
    <property type="match status" value="1"/>
</dbReference>
<dbReference type="Pfam" id="PF08359">
    <property type="entry name" value="TetR_C_4"/>
    <property type="match status" value="1"/>
</dbReference>
<dbReference type="SUPFAM" id="SSF48498">
    <property type="entry name" value="Tetracyclin repressor-like, C-terminal domain"/>
    <property type="match status" value="1"/>
</dbReference>
<evidence type="ECO:0000259" key="4">
    <source>
        <dbReference type="PROSITE" id="PS50977"/>
    </source>
</evidence>
<evidence type="ECO:0000256" key="2">
    <source>
        <dbReference type="ARBA" id="ARBA00023125"/>
    </source>
</evidence>
<organism evidence="5 6">
    <name type="scientific">Psychrobacillus vulpis</name>
    <dbReference type="NCBI Taxonomy" id="2325572"/>
    <lineage>
        <taxon>Bacteria</taxon>
        <taxon>Bacillati</taxon>
        <taxon>Bacillota</taxon>
        <taxon>Bacilli</taxon>
        <taxon>Bacillales</taxon>
        <taxon>Bacillaceae</taxon>
        <taxon>Psychrobacillus</taxon>
    </lineage>
</organism>
<dbReference type="PANTHER" id="PTHR43479:SF11">
    <property type="entry name" value="ACREF_ENVCD OPERON REPRESSOR-RELATED"/>
    <property type="match status" value="1"/>
</dbReference>
<feature type="DNA-binding region" description="H-T-H motif" evidence="3">
    <location>
        <begin position="37"/>
        <end position="56"/>
    </location>
</feature>
<dbReference type="Proteomes" id="UP000316626">
    <property type="component" value="Unassembled WGS sequence"/>
</dbReference>
<name>A0A544TIY6_9BACI</name>
<dbReference type="SUPFAM" id="SSF46689">
    <property type="entry name" value="Homeodomain-like"/>
    <property type="match status" value="1"/>
</dbReference>
<reference evidence="5 6" key="1">
    <citation type="submission" date="2019-06" db="EMBL/GenBank/DDBJ databases">
        <title>Psychrobacillus vulpis sp. nov., a new species isolated from feces of a red fox that inhabits in The Tablas de Daimiel Natural Park, Albacete, Spain.</title>
        <authorList>
            <person name="Rodriguez M."/>
            <person name="Reina J.C."/>
            <person name="Bejar V."/>
            <person name="Llamas I."/>
        </authorList>
    </citation>
    <scope>NUCLEOTIDE SEQUENCE [LARGE SCALE GENOMIC DNA]</scope>
    <source>
        <strain evidence="5 6">Z8</strain>
    </source>
</reference>
<dbReference type="Gene3D" id="1.10.357.10">
    <property type="entry name" value="Tetracycline Repressor, domain 2"/>
    <property type="match status" value="1"/>
</dbReference>
<dbReference type="PRINTS" id="PR00455">
    <property type="entry name" value="HTHTETR"/>
</dbReference>
<evidence type="ECO:0000313" key="6">
    <source>
        <dbReference type="Proteomes" id="UP000316626"/>
    </source>
</evidence>
<evidence type="ECO:0000313" key="5">
    <source>
        <dbReference type="EMBL" id="TQR17348.1"/>
    </source>
</evidence>
<feature type="domain" description="HTH tetR-type" evidence="4">
    <location>
        <begin position="14"/>
        <end position="74"/>
    </location>
</feature>
<gene>
    <name evidence="5" type="ORF">FG384_18180</name>
</gene>
<dbReference type="PANTHER" id="PTHR43479">
    <property type="entry name" value="ACREF/ENVCD OPERON REPRESSOR-RELATED"/>
    <property type="match status" value="1"/>
</dbReference>
<dbReference type="InterPro" id="IPR009057">
    <property type="entry name" value="Homeodomain-like_sf"/>
</dbReference>